<dbReference type="OrthoDB" id="9791807at2"/>
<keyword evidence="5 6" id="KW-0472">Membrane</keyword>
<feature type="transmembrane region" description="Helical" evidence="6">
    <location>
        <begin position="224"/>
        <end position="244"/>
    </location>
</feature>
<dbReference type="GO" id="GO:0005886">
    <property type="term" value="C:plasma membrane"/>
    <property type="evidence" value="ECO:0007669"/>
    <property type="project" value="TreeGrafter"/>
</dbReference>
<feature type="transmembrane region" description="Helical" evidence="6">
    <location>
        <begin position="95"/>
        <end position="115"/>
    </location>
</feature>
<dbReference type="Proteomes" id="UP000317835">
    <property type="component" value="Chromosome"/>
</dbReference>
<keyword evidence="4 6" id="KW-1133">Transmembrane helix</keyword>
<dbReference type="RefSeq" id="WP_145274685.1">
    <property type="nucleotide sequence ID" value="NZ_CP036426.1"/>
</dbReference>
<organism evidence="7 8">
    <name type="scientific">Tautonia plasticadhaerens</name>
    <dbReference type="NCBI Taxonomy" id="2527974"/>
    <lineage>
        <taxon>Bacteria</taxon>
        <taxon>Pseudomonadati</taxon>
        <taxon>Planctomycetota</taxon>
        <taxon>Planctomycetia</taxon>
        <taxon>Isosphaerales</taxon>
        <taxon>Isosphaeraceae</taxon>
        <taxon>Tautonia</taxon>
    </lineage>
</organism>
<evidence type="ECO:0000256" key="6">
    <source>
        <dbReference type="SAM" id="Phobius"/>
    </source>
</evidence>
<dbReference type="PANTHER" id="PTHR30028">
    <property type="entry name" value="UPF0014 INNER MEMBRANE PROTEIN YBBM-RELATED"/>
    <property type="match status" value="1"/>
</dbReference>
<feature type="transmembrane region" description="Helical" evidence="6">
    <location>
        <begin position="127"/>
        <end position="147"/>
    </location>
</feature>
<reference evidence="7 8" key="1">
    <citation type="submission" date="2019-02" db="EMBL/GenBank/DDBJ databases">
        <title>Deep-cultivation of Planctomycetes and their phenomic and genomic characterization uncovers novel biology.</title>
        <authorList>
            <person name="Wiegand S."/>
            <person name="Jogler M."/>
            <person name="Boedeker C."/>
            <person name="Pinto D."/>
            <person name="Vollmers J."/>
            <person name="Rivas-Marin E."/>
            <person name="Kohn T."/>
            <person name="Peeters S.H."/>
            <person name="Heuer A."/>
            <person name="Rast P."/>
            <person name="Oberbeckmann S."/>
            <person name="Bunk B."/>
            <person name="Jeske O."/>
            <person name="Meyerdierks A."/>
            <person name="Storesund J.E."/>
            <person name="Kallscheuer N."/>
            <person name="Luecker S."/>
            <person name="Lage O.M."/>
            <person name="Pohl T."/>
            <person name="Merkel B.J."/>
            <person name="Hornburger P."/>
            <person name="Mueller R.-W."/>
            <person name="Bruemmer F."/>
            <person name="Labrenz M."/>
            <person name="Spormann A.M."/>
            <person name="Op den Camp H."/>
            <person name="Overmann J."/>
            <person name="Amann R."/>
            <person name="Jetten M.S.M."/>
            <person name="Mascher T."/>
            <person name="Medema M.H."/>
            <person name="Devos D.P."/>
            <person name="Kaster A.-K."/>
            <person name="Ovreas L."/>
            <person name="Rohde M."/>
            <person name="Galperin M.Y."/>
            <person name="Jogler C."/>
        </authorList>
    </citation>
    <scope>NUCLEOTIDE SEQUENCE [LARGE SCALE GENOMIC DNA]</scope>
    <source>
        <strain evidence="7 8">ElP</strain>
    </source>
</reference>
<evidence type="ECO:0000256" key="5">
    <source>
        <dbReference type="ARBA" id="ARBA00023136"/>
    </source>
</evidence>
<keyword evidence="3 6" id="KW-0812">Transmembrane</keyword>
<dbReference type="KEGG" id="tpla:ElP_51500"/>
<name>A0A518H8P0_9BACT</name>
<evidence type="ECO:0000313" key="7">
    <source>
        <dbReference type="EMBL" id="QDV37217.1"/>
    </source>
</evidence>
<feature type="transmembrane region" description="Helical" evidence="6">
    <location>
        <begin position="181"/>
        <end position="204"/>
    </location>
</feature>
<comment type="subcellular location">
    <subcellularLocation>
        <location evidence="1">Membrane</location>
        <topology evidence="1">Multi-pass membrane protein</topology>
    </subcellularLocation>
</comment>
<evidence type="ECO:0000256" key="1">
    <source>
        <dbReference type="ARBA" id="ARBA00004141"/>
    </source>
</evidence>
<feature type="transmembrane region" description="Helical" evidence="6">
    <location>
        <begin position="65"/>
        <end position="83"/>
    </location>
</feature>
<evidence type="ECO:0000256" key="4">
    <source>
        <dbReference type="ARBA" id="ARBA00022989"/>
    </source>
</evidence>
<proteinExistence type="inferred from homology"/>
<feature type="transmembrane region" description="Helical" evidence="6">
    <location>
        <begin position="38"/>
        <end position="59"/>
    </location>
</feature>
<dbReference type="InterPro" id="IPR005226">
    <property type="entry name" value="UPF0014_fam"/>
</dbReference>
<protein>
    <recommendedName>
        <fullName evidence="9">Iron export permease protein FetB</fullName>
    </recommendedName>
</protein>
<evidence type="ECO:0000256" key="3">
    <source>
        <dbReference type="ARBA" id="ARBA00022692"/>
    </source>
</evidence>
<feature type="transmembrane region" description="Helical" evidence="6">
    <location>
        <begin position="6"/>
        <end position="26"/>
    </location>
</feature>
<comment type="similarity">
    <text evidence="2">Belongs to the UPF0014 family.</text>
</comment>
<dbReference type="PANTHER" id="PTHR30028:SF0">
    <property type="entry name" value="PROTEIN ALUMINUM SENSITIVE 3"/>
    <property type="match status" value="1"/>
</dbReference>
<sequence length="268" mass="27525">MSDTPAPSWVGLAWASLPVLAVVATLASRRLGQARSMLVGLARMTGQLLLLGVVLDAAFAVDHPWVVGVSAVVMLSASAQAVGARHSRGGGRLRVEATAAMALGAGLAVAVSTRMALGVSPWYEPSVVIPLMGMILGNSINGVALAAERFDAELRSEADLVERRLALGATGRQASAPAFRAAVAAGLTPTINGMMVAGVVAIPGMMTGQLLAGASPGTAFRYQILIYLAIGGSVGLAVLSLLGLRARRAFSPDHQLRAPSHLLDDRLH</sequence>
<evidence type="ECO:0000256" key="2">
    <source>
        <dbReference type="ARBA" id="ARBA00005268"/>
    </source>
</evidence>
<evidence type="ECO:0008006" key="9">
    <source>
        <dbReference type="Google" id="ProtNLM"/>
    </source>
</evidence>
<dbReference type="EMBL" id="CP036426">
    <property type="protein sequence ID" value="QDV37217.1"/>
    <property type="molecule type" value="Genomic_DNA"/>
</dbReference>
<accession>A0A518H8P0</accession>
<gene>
    <name evidence="7" type="ORF">ElP_51500</name>
</gene>
<evidence type="ECO:0000313" key="8">
    <source>
        <dbReference type="Proteomes" id="UP000317835"/>
    </source>
</evidence>
<keyword evidence="8" id="KW-1185">Reference proteome</keyword>
<dbReference type="Pfam" id="PF03649">
    <property type="entry name" value="UPF0014"/>
    <property type="match status" value="1"/>
</dbReference>
<dbReference type="AlphaFoldDB" id="A0A518H8P0"/>